<name>R7V2X6_CAPTE</name>
<dbReference type="EMBL" id="AMQN01005189">
    <property type="status" value="NOT_ANNOTATED_CDS"/>
    <property type="molecule type" value="Genomic_DNA"/>
</dbReference>
<keyword evidence="5" id="KW-1185">Reference proteome</keyword>
<dbReference type="InterPro" id="IPR007621">
    <property type="entry name" value="TPM_dom"/>
</dbReference>
<evidence type="ECO:0000313" key="4">
    <source>
        <dbReference type="EnsemblMetazoa" id="CapteP219660"/>
    </source>
</evidence>
<feature type="domain" description="TPM" evidence="2">
    <location>
        <begin position="62"/>
        <end position="160"/>
    </location>
</feature>
<keyword evidence="1" id="KW-1133">Transmembrane helix</keyword>
<organism evidence="3">
    <name type="scientific">Capitella teleta</name>
    <name type="common">Polychaete worm</name>
    <dbReference type="NCBI Taxonomy" id="283909"/>
    <lineage>
        <taxon>Eukaryota</taxon>
        <taxon>Metazoa</taxon>
        <taxon>Spiralia</taxon>
        <taxon>Lophotrochozoa</taxon>
        <taxon>Annelida</taxon>
        <taxon>Polychaeta</taxon>
        <taxon>Sedentaria</taxon>
        <taxon>Scolecida</taxon>
        <taxon>Capitellidae</taxon>
        <taxon>Capitella</taxon>
    </lineage>
</organism>
<dbReference type="EMBL" id="KB295394">
    <property type="protein sequence ID" value="ELU13183.1"/>
    <property type="molecule type" value="Genomic_DNA"/>
</dbReference>
<evidence type="ECO:0000313" key="3">
    <source>
        <dbReference type="EMBL" id="ELU13183.1"/>
    </source>
</evidence>
<keyword evidence="1" id="KW-0472">Membrane</keyword>
<sequence length="269" mass="30342">MIGALCLVVESHKHADHSCSAQLDPNPFYGIQIELLREHTGSCHCVEQRKCPYYEDDYGGWQASVAIIRKLYIPYFEPTKSEIRATADYFSDYLRNHLWNIGVCDDDFLILLSLEDRVVFTATGSAMSNILTNQCVEQIFQENKHYFNESKWSLGIQSIIMDYTIALLNEHSCQEKSSMDVNVIVWSVIGSCIGVLCIGVGVVICRNKGRGSSSSSTSRSFFRVPSFHYDGGGATVRTIKFDSPGVEVEVKEEEVEEEEACHYQALHRN</sequence>
<dbReference type="EnsemblMetazoa" id="CapteT219660">
    <property type="protein sequence ID" value="CapteP219660"/>
    <property type="gene ID" value="CapteG219660"/>
</dbReference>
<dbReference type="EMBL" id="AMQN01005190">
    <property type="status" value="NOT_ANNOTATED_CDS"/>
    <property type="molecule type" value="Genomic_DNA"/>
</dbReference>
<evidence type="ECO:0000259" key="2">
    <source>
        <dbReference type="Pfam" id="PF04536"/>
    </source>
</evidence>
<dbReference type="Proteomes" id="UP000014760">
    <property type="component" value="Unassembled WGS sequence"/>
</dbReference>
<keyword evidence="1" id="KW-0812">Transmembrane</keyword>
<protein>
    <recommendedName>
        <fullName evidence="2">TPM domain-containing protein</fullName>
    </recommendedName>
</protein>
<dbReference type="GO" id="GO:0016020">
    <property type="term" value="C:membrane"/>
    <property type="evidence" value="ECO:0007669"/>
    <property type="project" value="TreeGrafter"/>
</dbReference>
<dbReference type="HOGENOM" id="CLU_1035288_0_0_1"/>
<dbReference type="Pfam" id="PF04536">
    <property type="entry name" value="TPM_phosphatase"/>
    <property type="match status" value="1"/>
</dbReference>
<dbReference type="PANTHER" id="PTHR33748:SF5">
    <property type="entry name" value="GROUND-LIKE DOMAIN-CONTAINING PROTEIN"/>
    <property type="match status" value="1"/>
</dbReference>
<accession>R7V2X6</accession>
<proteinExistence type="predicted"/>
<feature type="transmembrane region" description="Helical" evidence="1">
    <location>
        <begin position="183"/>
        <end position="205"/>
    </location>
</feature>
<reference evidence="5" key="1">
    <citation type="submission" date="2012-12" db="EMBL/GenBank/DDBJ databases">
        <authorList>
            <person name="Hellsten U."/>
            <person name="Grimwood J."/>
            <person name="Chapman J.A."/>
            <person name="Shapiro H."/>
            <person name="Aerts A."/>
            <person name="Otillar R.P."/>
            <person name="Terry A.Y."/>
            <person name="Boore J.L."/>
            <person name="Simakov O."/>
            <person name="Marletaz F."/>
            <person name="Cho S.-J."/>
            <person name="Edsinger-Gonzales E."/>
            <person name="Havlak P."/>
            <person name="Kuo D.-H."/>
            <person name="Larsson T."/>
            <person name="Lv J."/>
            <person name="Arendt D."/>
            <person name="Savage R."/>
            <person name="Osoegawa K."/>
            <person name="de Jong P."/>
            <person name="Lindberg D.R."/>
            <person name="Seaver E.C."/>
            <person name="Weisblat D.A."/>
            <person name="Putnam N.H."/>
            <person name="Grigoriev I.V."/>
            <person name="Rokhsar D.S."/>
        </authorList>
    </citation>
    <scope>NUCLEOTIDE SEQUENCE</scope>
    <source>
        <strain evidence="5">I ESC-2004</strain>
    </source>
</reference>
<reference evidence="3 5" key="2">
    <citation type="journal article" date="2013" name="Nature">
        <title>Insights into bilaterian evolution from three spiralian genomes.</title>
        <authorList>
            <person name="Simakov O."/>
            <person name="Marletaz F."/>
            <person name="Cho S.J."/>
            <person name="Edsinger-Gonzales E."/>
            <person name="Havlak P."/>
            <person name="Hellsten U."/>
            <person name="Kuo D.H."/>
            <person name="Larsson T."/>
            <person name="Lv J."/>
            <person name="Arendt D."/>
            <person name="Savage R."/>
            <person name="Osoegawa K."/>
            <person name="de Jong P."/>
            <person name="Grimwood J."/>
            <person name="Chapman J.A."/>
            <person name="Shapiro H."/>
            <person name="Aerts A."/>
            <person name="Otillar R.P."/>
            <person name="Terry A.Y."/>
            <person name="Boore J.L."/>
            <person name="Grigoriev I.V."/>
            <person name="Lindberg D.R."/>
            <person name="Seaver E.C."/>
            <person name="Weisblat D.A."/>
            <person name="Putnam N.H."/>
            <person name="Rokhsar D.S."/>
        </authorList>
    </citation>
    <scope>NUCLEOTIDE SEQUENCE</scope>
    <source>
        <strain evidence="3 5">I ESC-2004</strain>
    </source>
</reference>
<dbReference type="AlphaFoldDB" id="R7V2X6"/>
<dbReference type="OrthoDB" id="8062037at2759"/>
<gene>
    <name evidence="3" type="ORF">CAPTEDRAFT_219660</name>
</gene>
<dbReference type="OMA" id="SSFHEHW"/>
<evidence type="ECO:0000256" key="1">
    <source>
        <dbReference type="SAM" id="Phobius"/>
    </source>
</evidence>
<reference evidence="4" key="3">
    <citation type="submission" date="2015-06" db="UniProtKB">
        <authorList>
            <consortium name="EnsemblMetazoa"/>
        </authorList>
    </citation>
    <scope>IDENTIFICATION</scope>
</reference>
<dbReference type="PANTHER" id="PTHR33748">
    <property type="entry name" value="PROTEIN CBG04600"/>
    <property type="match status" value="1"/>
</dbReference>
<evidence type="ECO:0000313" key="5">
    <source>
        <dbReference type="Proteomes" id="UP000014760"/>
    </source>
</evidence>
<dbReference type="Gene3D" id="3.10.310.50">
    <property type="match status" value="1"/>
</dbReference>